<dbReference type="InterPro" id="IPR033757">
    <property type="entry name" value="WTAP"/>
</dbReference>
<keyword evidence="4" id="KW-0508">mRNA splicing</keyword>
<organism evidence="8 9">
    <name type="scientific">Coccomyxa subellipsoidea</name>
    <dbReference type="NCBI Taxonomy" id="248742"/>
    <lineage>
        <taxon>Eukaryota</taxon>
        <taxon>Viridiplantae</taxon>
        <taxon>Chlorophyta</taxon>
        <taxon>core chlorophytes</taxon>
        <taxon>Trebouxiophyceae</taxon>
        <taxon>Trebouxiophyceae incertae sedis</taxon>
        <taxon>Coccomyxaceae</taxon>
        <taxon>Coccomyxa</taxon>
    </lineage>
</organism>
<keyword evidence="3" id="KW-0507">mRNA processing</keyword>
<feature type="compositionally biased region" description="Gly residues" evidence="7">
    <location>
        <begin position="268"/>
        <end position="279"/>
    </location>
</feature>
<evidence type="ECO:0000313" key="8">
    <source>
        <dbReference type="EMBL" id="KAK9919085.1"/>
    </source>
</evidence>
<dbReference type="PANTHER" id="PTHR15217:SF0">
    <property type="entry name" value="PRE-MRNA-SPLICING REGULATOR WTAP"/>
    <property type="match status" value="1"/>
</dbReference>
<evidence type="ECO:0000313" key="9">
    <source>
        <dbReference type="Proteomes" id="UP001491310"/>
    </source>
</evidence>
<protein>
    <submittedName>
        <fullName evidence="8">Uncharacterized protein</fullName>
    </submittedName>
</protein>
<dbReference type="EMBL" id="JALJOT010000001">
    <property type="protein sequence ID" value="KAK9919085.1"/>
    <property type="molecule type" value="Genomic_DNA"/>
</dbReference>
<feature type="coiled-coil region" evidence="6">
    <location>
        <begin position="131"/>
        <end position="158"/>
    </location>
</feature>
<feature type="region of interest" description="Disordered" evidence="7">
    <location>
        <begin position="247"/>
        <end position="318"/>
    </location>
</feature>
<name>A0ABR2Z556_9CHLO</name>
<dbReference type="Pfam" id="PF17098">
    <property type="entry name" value="Wtap"/>
    <property type="match status" value="1"/>
</dbReference>
<comment type="caution">
    <text evidence="8">The sequence shown here is derived from an EMBL/GenBank/DDBJ whole genome shotgun (WGS) entry which is preliminary data.</text>
</comment>
<feature type="coiled-coil region" evidence="6">
    <location>
        <begin position="193"/>
        <end position="241"/>
    </location>
</feature>
<evidence type="ECO:0000256" key="5">
    <source>
        <dbReference type="ARBA" id="ARBA00023242"/>
    </source>
</evidence>
<dbReference type="PANTHER" id="PTHR15217">
    <property type="entry name" value="WILMS' TUMOR 1-ASSOCIATING PROTEIN"/>
    <property type="match status" value="1"/>
</dbReference>
<keyword evidence="6" id="KW-0175">Coiled coil</keyword>
<reference evidence="8 9" key="1">
    <citation type="journal article" date="2024" name="Nat. Commun.">
        <title>Phylogenomics reveals the evolutionary origins of lichenization in chlorophyte algae.</title>
        <authorList>
            <person name="Puginier C."/>
            <person name="Libourel C."/>
            <person name="Otte J."/>
            <person name="Skaloud P."/>
            <person name="Haon M."/>
            <person name="Grisel S."/>
            <person name="Petersen M."/>
            <person name="Berrin J.G."/>
            <person name="Delaux P.M."/>
            <person name="Dal Grande F."/>
            <person name="Keller J."/>
        </authorList>
    </citation>
    <scope>NUCLEOTIDE SEQUENCE [LARGE SCALE GENOMIC DNA]</scope>
    <source>
        <strain evidence="8 9">SAG 216-7</strain>
    </source>
</reference>
<keyword evidence="9" id="KW-1185">Reference proteome</keyword>
<evidence type="ECO:0000256" key="4">
    <source>
        <dbReference type="ARBA" id="ARBA00023187"/>
    </source>
</evidence>
<evidence type="ECO:0000256" key="7">
    <source>
        <dbReference type="SAM" id="MobiDB-lite"/>
    </source>
</evidence>
<feature type="region of interest" description="Disordered" evidence="7">
    <location>
        <begin position="1"/>
        <end position="29"/>
    </location>
</feature>
<accession>A0ABR2Z556</accession>
<comment type="subcellular location">
    <subcellularLocation>
        <location evidence="1">Nucleus</location>
    </subcellularLocation>
</comment>
<evidence type="ECO:0000256" key="6">
    <source>
        <dbReference type="SAM" id="Coils"/>
    </source>
</evidence>
<evidence type="ECO:0000256" key="1">
    <source>
        <dbReference type="ARBA" id="ARBA00004123"/>
    </source>
</evidence>
<comment type="similarity">
    <text evidence="2">Belongs to the fl(2)d family.</text>
</comment>
<sequence length="318" mass="35525">MSEEDLYGGDIYGERDPSPDAYPVSSLRAGRPAQAKLRQAQLAAETWQAMAQELLPGIPADPGSVRQEVERLRKSETELSALRPREAKLQTALAEKNLENLELRWRVVAAREATNPSLAQARQLLTDPAVAREFARLREEAETKAQEVRRLQEELQAVNFSQESKAGRLLMAKCRALQDENEDMGQDLAEGHVHALERQLALAKTALEDMRRAYLQLEDVTQQLDNEAEDLQAQVFSLTQELRWHESQENQMRHSKGYGKGAPQKGGFYDGQQGGGYGGPRRYDGTPPMKMGMGNEGRRGGPPYDGDGKRPMRGSRTL</sequence>
<evidence type="ECO:0000256" key="3">
    <source>
        <dbReference type="ARBA" id="ARBA00022664"/>
    </source>
</evidence>
<evidence type="ECO:0000256" key="2">
    <source>
        <dbReference type="ARBA" id="ARBA00010313"/>
    </source>
</evidence>
<dbReference type="Proteomes" id="UP001491310">
    <property type="component" value="Unassembled WGS sequence"/>
</dbReference>
<keyword evidence="5" id="KW-0539">Nucleus</keyword>
<gene>
    <name evidence="8" type="ORF">WJX75_009293</name>
</gene>
<proteinExistence type="inferred from homology"/>